<dbReference type="GO" id="GO:0035303">
    <property type="term" value="P:regulation of dephosphorylation"/>
    <property type="evidence" value="ECO:0007669"/>
    <property type="project" value="TreeGrafter"/>
</dbReference>
<feature type="region of interest" description="Disordered" evidence="1">
    <location>
        <begin position="298"/>
        <end position="329"/>
    </location>
</feature>
<evidence type="ECO:0000313" key="2">
    <source>
        <dbReference type="EMBL" id="ORZ34995.1"/>
    </source>
</evidence>
<proteinExistence type="predicted"/>
<feature type="compositionally biased region" description="Low complexity" evidence="1">
    <location>
        <begin position="1"/>
        <end position="18"/>
    </location>
</feature>
<dbReference type="GO" id="GO:0005829">
    <property type="term" value="C:cytosol"/>
    <property type="evidence" value="ECO:0007669"/>
    <property type="project" value="TreeGrafter"/>
</dbReference>
<accession>A0A1Y2HK94</accession>
<dbReference type="Gene3D" id="1.25.40.540">
    <property type="entry name" value="TAP42-like family"/>
    <property type="match status" value="1"/>
</dbReference>
<reference evidence="2 3" key="1">
    <citation type="submission" date="2016-07" db="EMBL/GenBank/DDBJ databases">
        <title>Pervasive Adenine N6-methylation of Active Genes in Fungi.</title>
        <authorList>
            <consortium name="DOE Joint Genome Institute"/>
            <person name="Mondo S.J."/>
            <person name="Dannebaum R.O."/>
            <person name="Kuo R.C."/>
            <person name="Labutti K."/>
            <person name="Haridas S."/>
            <person name="Kuo A."/>
            <person name="Salamov A."/>
            <person name="Ahrendt S.R."/>
            <person name="Lipzen A."/>
            <person name="Sullivan W."/>
            <person name="Andreopoulos W.B."/>
            <person name="Clum A."/>
            <person name="Lindquist E."/>
            <person name="Daum C."/>
            <person name="Ramamoorthy G.K."/>
            <person name="Gryganskyi A."/>
            <person name="Culley D."/>
            <person name="Magnuson J.K."/>
            <person name="James T.Y."/>
            <person name="O'Malley M.A."/>
            <person name="Stajich J.E."/>
            <person name="Spatafora J.W."/>
            <person name="Visel A."/>
            <person name="Grigoriev I.V."/>
        </authorList>
    </citation>
    <scope>NUCLEOTIDE SEQUENCE [LARGE SCALE GENOMIC DNA]</scope>
    <source>
        <strain evidence="2 3">PL171</strain>
    </source>
</reference>
<feature type="region of interest" description="Disordered" evidence="1">
    <location>
        <begin position="223"/>
        <end position="252"/>
    </location>
</feature>
<evidence type="ECO:0000256" key="1">
    <source>
        <dbReference type="SAM" id="MobiDB-lite"/>
    </source>
</evidence>
<dbReference type="STRING" id="765915.A0A1Y2HK94"/>
<gene>
    <name evidence="2" type="ORF">BCR44DRAFT_1139455</name>
</gene>
<organism evidence="2 3">
    <name type="scientific">Catenaria anguillulae PL171</name>
    <dbReference type="NCBI Taxonomy" id="765915"/>
    <lineage>
        <taxon>Eukaryota</taxon>
        <taxon>Fungi</taxon>
        <taxon>Fungi incertae sedis</taxon>
        <taxon>Blastocladiomycota</taxon>
        <taxon>Blastocladiomycetes</taxon>
        <taxon>Blastocladiales</taxon>
        <taxon>Catenariaceae</taxon>
        <taxon>Catenaria</taxon>
    </lineage>
</organism>
<dbReference type="OrthoDB" id="10261753at2759"/>
<protein>
    <submittedName>
        <fullName evidence="2">TAP42-like protein</fullName>
    </submittedName>
</protein>
<feature type="region of interest" description="Disordered" evidence="1">
    <location>
        <begin position="1"/>
        <end position="25"/>
    </location>
</feature>
<dbReference type="AlphaFoldDB" id="A0A1Y2HK94"/>
<sequence length="472" mass="50992">MSLATTPATGALTPSATGDTAPHPDHLATKPLTQLFFDALATLSATDPYPTDAAILAARDTLLHCSRRIRSARLFSPNEDWDDVATSNLPLLLTDAYLADAEARVRTSSPRDRRAALLRVVGHWHAYLTIASRFGLASPGDVAMADVASFGMDQISGGGTGGNAATRRNEKIARFKAGKERQARMASLNETLAAAAQRKAIASHRPMLPASFLASVTSGFSSLAPREATPSTGGNKYITRSGDGDGVDDDDFDDDEVLSRDFVKLLMTHWVDKAKDELEMVRDELPMVERMIQATEAAAASAGVDGGRDPQRNRGRNEDDLASRLDGVRLGGAPAGNGLLDAQGRPMRPFTLVSQRAIEQGKVFRPSHRLPTMSIEEYIDAEMERGGILPKQDPNDQKQDSDSDDDEVADRRTYKKREWDAFTDDNPRGAGNRTGTVDRPIGCERCRGDSVAFCIVFYLSASLAGPFLNASL</sequence>
<dbReference type="GO" id="GO:0051721">
    <property type="term" value="F:protein phosphatase 2A binding"/>
    <property type="evidence" value="ECO:0007669"/>
    <property type="project" value="TreeGrafter"/>
</dbReference>
<feature type="region of interest" description="Disordered" evidence="1">
    <location>
        <begin position="387"/>
        <end position="434"/>
    </location>
</feature>
<dbReference type="Pfam" id="PF04177">
    <property type="entry name" value="TAP42"/>
    <property type="match status" value="1"/>
</dbReference>
<evidence type="ECO:0000313" key="3">
    <source>
        <dbReference type="Proteomes" id="UP000193411"/>
    </source>
</evidence>
<keyword evidence="3" id="KW-1185">Reference proteome</keyword>
<feature type="compositionally biased region" description="Basic and acidic residues" evidence="1">
    <location>
        <begin position="306"/>
        <end position="327"/>
    </location>
</feature>
<feature type="compositionally biased region" description="Basic and acidic residues" evidence="1">
    <location>
        <begin position="409"/>
        <end position="420"/>
    </location>
</feature>
<dbReference type="PANTHER" id="PTHR10933">
    <property type="entry name" value="IMMUNOGLOBULIN-BINDING PROTEIN 1"/>
    <property type="match status" value="1"/>
</dbReference>
<dbReference type="PANTHER" id="PTHR10933:SF9">
    <property type="entry name" value="IMMUNOGLOBULIN-BINDING PROTEIN 1"/>
    <property type="match status" value="1"/>
</dbReference>
<dbReference type="EMBL" id="MCFL01000025">
    <property type="protein sequence ID" value="ORZ34995.1"/>
    <property type="molecule type" value="Genomic_DNA"/>
</dbReference>
<dbReference type="InterPro" id="IPR007304">
    <property type="entry name" value="TAP46-like"/>
</dbReference>
<name>A0A1Y2HK94_9FUNG</name>
<comment type="caution">
    <text evidence="2">The sequence shown here is derived from an EMBL/GenBank/DDBJ whole genome shotgun (WGS) entry which is preliminary data.</text>
</comment>
<dbReference type="Proteomes" id="UP000193411">
    <property type="component" value="Unassembled WGS sequence"/>
</dbReference>
<dbReference type="InterPro" id="IPR038511">
    <property type="entry name" value="TAP42/TAP46-like_sf"/>
</dbReference>
<dbReference type="GO" id="GO:0009966">
    <property type="term" value="P:regulation of signal transduction"/>
    <property type="evidence" value="ECO:0007669"/>
    <property type="project" value="InterPro"/>
</dbReference>